<accession>A0AAJ0BUJ6</accession>
<evidence type="ECO:0000256" key="1">
    <source>
        <dbReference type="SAM" id="MobiDB-lite"/>
    </source>
</evidence>
<proteinExistence type="predicted"/>
<dbReference type="RefSeq" id="XP_060280480.1">
    <property type="nucleotide sequence ID" value="XM_060422601.1"/>
</dbReference>
<comment type="caution">
    <text evidence="2">The sequence shown here is derived from an EMBL/GenBank/DDBJ whole genome shotgun (WGS) entry which is preliminary data.</text>
</comment>
<feature type="region of interest" description="Disordered" evidence="1">
    <location>
        <begin position="205"/>
        <end position="226"/>
    </location>
</feature>
<dbReference type="GeneID" id="85305788"/>
<dbReference type="AlphaFoldDB" id="A0AAJ0BUJ6"/>
<organism evidence="2 3">
    <name type="scientific">Phialemonium atrogriseum</name>
    <dbReference type="NCBI Taxonomy" id="1093897"/>
    <lineage>
        <taxon>Eukaryota</taxon>
        <taxon>Fungi</taxon>
        <taxon>Dikarya</taxon>
        <taxon>Ascomycota</taxon>
        <taxon>Pezizomycotina</taxon>
        <taxon>Sordariomycetes</taxon>
        <taxon>Sordariomycetidae</taxon>
        <taxon>Cephalothecales</taxon>
        <taxon>Cephalothecaceae</taxon>
        <taxon>Phialemonium</taxon>
    </lineage>
</organism>
<dbReference type="Proteomes" id="UP001244011">
    <property type="component" value="Unassembled WGS sequence"/>
</dbReference>
<gene>
    <name evidence="2" type="ORF">QBC33DRAFT_202473</name>
</gene>
<feature type="compositionally biased region" description="Polar residues" evidence="1">
    <location>
        <begin position="217"/>
        <end position="226"/>
    </location>
</feature>
<evidence type="ECO:0000313" key="2">
    <source>
        <dbReference type="EMBL" id="KAK1764267.1"/>
    </source>
</evidence>
<protein>
    <submittedName>
        <fullName evidence="2">Uncharacterized protein</fullName>
    </submittedName>
</protein>
<sequence>MDVPAAIPTQQHSPAQSSTLQVNFSWKKFKALITEQDNPSNPVYVVHFKPLKSPQIEIKSGTDDSTIGNGTFSTFSIDAHFEIRGQKGTLKALKRFKTVYTHLSRAFSDNDSPVTMTWNKSSGLKTWDFVCLDEQQMPVARLSANVWAAEKLGKIEFLGPKATSVAVRDEIVVTALTLFYCTAHRSSSILNLFGAMFARPGPLGKDGPAETHLEGGRSNNRGGSLD</sequence>
<reference evidence="2" key="1">
    <citation type="submission" date="2023-06" db="EMBL/GenBank/DDBJ databases">
        <title>Genome-scale phylogeny and comparative genomics of the fungal order Sordariales.</title>
        <authorList>
            <consortium name="Lawrence Berkeley National Laboratory"/>
            <person name="Hensen N."/>
            <person name="Bonometti L."/>
            <person name="Westerberg I."/>
            <person name="Brannstrom I.O."/>
            <person name="Guillou S."/>
            <person name="Cros-Aarteil S."/>
            <person name="Calhoun S."/>
            <person name="Haridas S."/>
            <person name="Kuo A."/>
            <person name="Mondo S."/>
            <person name="Pangilinan J."/>
            <person name="Riley R."/>
            <person name="Labutti K."/>
            <person name="Andreopoulos B."/>
            <person name="Lipzen A."/>
            <person name="Chen C."/>
            <person name="Yanf M."/>
            <person name="Daum C."/>
            <person name="Ng V."/>
            <person name="Clum A."/>
            <person name="Steindorff A."/>
            <person name="Ohm R."/>
            <person name="Martin F."/>
            <person name="Silar P."/>
            <person name="Natvig D."/>
            <person name="Lalanne C."/>
            <person name="Gautier V."/>
            <person name="Ament-Velasquez S.L."/>
            <person name="Kruys A."/>
            <person name="Hutchinson M.I."/>
            <person name="Powell A.J."/>
            <person name="Barry K."/>
            <person name="Miller A.N."/>
            <person name="Grigoriev I.V."/>
            <person name="Debuchy R."/>
            <person name="Gladieux P."/>
            <person name="Thoren M.H."/>
            <person name="Johannesson H."/>
        </authorList>
    </citation>
    <scope>NUCLEOTIDE SEQUENCE</scope>
    <source>
        <strain evidence="2">8032-3</strain>
    </source>
</reference>
<evidence type="ECO:0000313" key="3">
    <source>
        <dbReference type="Proteomes" id="UP001244011"/>
    </source>
</evidence>
<name>A0AAJ0BUJ6_9PEZI</name>
<dbReference type="EMBL" id="MU839021">
    <property type="protein sequence ID" value="KAK1764267.1"/>
    <property type="molecule type" value="Genomic_DNA"/>
</dbReference>
<keyword evidence="3" id="KW-1185">Reference proteome</keyword>